<protein>
    <submittedName>
        <fullName evidence="4">Cell division control protein 48-like E</fullName>
    </submittedName>
</protein>
<gene>
    <name evidence="4" type="ORF">D5086_0000179310</name>
</gene>
<dbReference type="STRING" id="43335.A0A4U5PWM3"/>
<sequence length="226" mass="25261">MDRKKAPSRLLVDEAINDDNSVITLNPATLMEQLDIFRRDNLLIKGKKRRGTVCTALADDSCDQSKILMNKIVRSNLRVRLGDMFGAEIFCEGEAVKREDEESLDRFRYDDNGGARKQLALIREMVELPLRFPQLFKTIGVKPPKGILVYGPPGTGKTILIARAIANETGAFFFCINGPEIMSRMAGESEQNLRKAFEEAEKNAPAIIFIDEIDSIAPKREKTGGE</sequence>
<keyword evidence="4" id="KW-0131">Cell cycle</keyword>
<keyword evidence="2" id="KW-0067">ATP-binding</keyword>
<dbReference type="InterPro" id="IPR003338">
    <property type="entry name" value="CDC4_N-term_subdom"/>
</dbReference>
<dbReference type="AlphaFoldDB" id="A0A4U5PWM3"/>
<organism evidence="4">
    <name type="scientific">Populus alba</name>
    <name type="common">White poplar</name>
    <dbReference type="NCBI Taxonomy" id="43335"/>
    <lineage>
        <taxon>Eukaryota</taxon>
        <taxon>Viridiplantae</taxon>
        <taxon>Streptophyta</taxon>
        <taxon>Embryophyta</taxon>
        <taxon>Tracheophyta</taxon>
        <taxon>Spermatophyta</taxon>
        <taxon>Magnoliopsida</taxon>
        <taxon>eudicotyledons</taxon>
        <taxon>Gunneridae</taxon>
        <taxon>Pentapetalae</taxon>
        <taxon>rosids</taxon>
        <taxon>fabids</taxon>
        <taxon>Malpighiales</taxon>
        <taxon>Salicaceae</taxon>
        <taxon>Saliceae</taxon>
        <taxon>Populus</taxon>
    </lineage>
</organism>
<evidence type="ECO:0000256" key="1">
    <source>
        <dbReference type="ARBA" id="ARBA00022741"/>
    </source>
</evidence>
<dbReference type="InterPro" id="IPR050168">
    <property type="entry name" value="AAA_ATPase_domain"/>
</dbReference>
<evidence type="ECO:0000256" key="2">
    <source>
        <dbReference type="ARBA" id="ARBA00022840"/>
    </source>
</evidence>
<dbReference type="InterPro" id="IPR027417">
    <property type="entry name" value="P-loop_NTPase"/>
</dbReference>
<dbReference type="InterPro" id="IPR009010">
    <property type="entry name" value="Asp_de-COase-like_dom_sf"/>
</dbReference>
<dbReference type="GO" id="GO:0005737">
    <property type="term" value="C:cytoplasm"/>
    <property type="evidence" value="ECO:0007669"/>
    <property type="project" value="UniProtKB-ARBA"/>
</dbReference>
<feature type="domain" description="CDC48 N-terminal subdomain" evidence="3">
    <location>
        <begin position="9"/>
        <end position="93"/>
    </location>
</feature>
<dbReference type="InterPro" id="IPR003959">
    <property type="entry name" value="ATPase_AAA_core"/>
</dbReference>
<dbReference type="GO" id="GO:0016887">
    <property type="term" value="F:ATP hydrolysis activity"/>
    <property type="evidence" value="ECO:0007669"/>
    <property type="project" value="InterPro"/>
</dbReference>
<comment type="caution">
    <text evidence="4">The sequence shown here is derived from an EMBL/GenBank/DDBJ whole genome shotgun (WGS) entry which is preliminary data.</text>
</comment>
<keyword evidence="4" id="KW-0132">Cell division</keyword>
<dbReference type="PANTHER" id="PTHR23077:SF171">
    <property type="entry name" value="NUCLEAR VALOSIN-CONTAINING PROTEIN-LIKE"/>
    <property type="match status" value="1"/>
</dbReference>
<dbReference type="GO" id="GO:0051301">
    <property type="term" value="P:cell division"/>
    <property type="evidence" value="ECO:0007669"/>
    <property type="project" value="UniProtKB-KW"/>
</dbReference>
<dbReference type="PANTHER" id="PTHR23077">
    <property type="entry name" value="AAA-FAMILY ATPASE"/>
    <property type="match status" value="1"/>
</dbReference>
<dbReference type="SMART" id="SM01073">
    <property type="entry name" value="CDC48_N"/>
    <property type="match status" value="1"/>
</dbReference>
<dbReference type="FunFam" id="3.40.50.300:FF:000012">
    <property type="entry name" value="Transitional endoplasmic reticulum ATPase"/>
    <property type="match status" value="1"/>
</dbReference>
<reference evidence="4" key="1">
    <citation type="submission" date="2018-10" db="EMBL/GenBank/DDBJ databases">
        <title>Population genomic analysis revealed the cold adaptation of white poplar.</title>
        <authorList>
            <person name="Liu Y.-J."/>
        </authorList>
    </citation>
    <scope>NUCLEOTIDE SEQUENCE [LARGE SCALE GENOMIC DNA]</scope>
    <source>
        <strain evidence="4">PAL-ZL1</strain>
    </source>
</reference>
<dbReference type="SUPFAM" id="SSF50692">
    <property type="entry name" value="ADC-like"/>
    <property type="match status" value="1"/>
</dbReference>
<dbReference type="Pfam" id="PF02359">
    <property type="entry name" value="CDC48_N"/>
    <property type="match status" value="1"/>
</dbReference>
<dbReference type="EMBL" id="RCHU01000589">
    <property type="protein sequence ID" value="TKS00787.1"/>
    <property type="molecule type" value="Genomic_DNA"/>
</dbReference>
<dbReference type="Pfam" id="PF00004">
    <property type="entry name" value="AAA"/>
    <property type="match status" value="1"/>
</dbReference>
<evidence type="ECO:0000259" key="3">
    <source>
        <dbReference type="SMART" id="SM01073"/>
    </source>
</evidence>
<dbReference type="GO" id="GO:0005524">
    <property type="term" value="F:ATP binding"/>
    <property type="evidence" value="ECO:0007669"/>
    <property type="project" value="UniProtKB-KW"/>
</dbReference>
<evidence type="ECO:0000313" key="4">
    <source>
        <dbReference type="EMBL" id="TKS00787.1"/>
    </source>
</evidence>
<keyword evidence="1" id="KW-0547">Nucleotide-binding</keyword>
<accession>A0A4U5PWM3</accession>
<proteinExistence type="predicted"/>
<dbReference type="Gene3D" id="2.40.40.20">
    <property type="match status" value="1"/>
</dbReference>
<name>A0A4U5PWM3_POPAL</name>
<dbReference type="FunFam" id="2.40.40.20:FF:000003">
    <property type="entry name" value="Transitional endoplasmic reticulum ATPase"/>
    <property type="match status" value="1"/>
</dbReference>
<dbReference type="Gene3D" id="3.40.50.300">
    <property type="entry name" value="P-loop containing nucleotide triphosphate hydrolases"/>
    <property type="match status" value="1"/>
</dbReference>
<dbReference type="SUPFAM" id="SSF52540">
    <property type="entry name" value="P-loop containing nucleoside triphosphate hydrolases"/>
    <property type="match status" value="1"/>
</dbReference>